<accession>A0AAW6U3F4</accession>
<reference evidence="1" key="1">
    <citation type="submission" date="2023-05" db="EMBL/GenBank/DDBJ databases">
        <title>Anaerotaeda fermentans gen. nov., sp. nov., a novel anaerobic planctomycete of the new family within the order Sedimentisphaerales isolated from Taman Peninsula, Russia.</title>
        <authorList>
            <person name="Khomyakova M.A."/>
            <person name="Merkel A.Y."/>
            <person name="Slobodkin A.I."/>
        </authorList>
    </citation>
    <scope>NUCLEOTIDE SEQUENCE</scope>
    <source>
        <strain evidence="1">M17dextr</strain>
    </source>
</reference>
<keyword evidence="1" id="KW-0808">Transferase</keyword>
<keyword evidence="1" id="KW-0418">Kinase</keyword>
<dbReference type="InterPro" id="IPR011009">
    <property type="entry name" value="Kinase-like_dom_sf"/>
</dbReference>
<comment type="caution">
    <text evidence="1">The sequence shown here is derived from an EMBL/GenBank/DDBJ whole genome shotgun (WGS) entry which is preliminary data.</text>
</comment>
<gene>
    <name evidence="1" type="ORF">QJ522_16405</name>
</gene>
<dbReference type="AlphaFoldDB" id="A0AAW6U3F4"/>
<sequence length="281" mass="32533">MEIVRVMDKVVFAESWEPYFAALGLRTFDDFYDYPETLTVNRNRKRDVLKLALGEGADRKIFFMKRFHDPHLKDILATRSGLGGLTSQAGVEWRNARHLLKNGIGTYEPVCMGERTRWGLEKASFFVTRQLDGVCLLDLVEESWQGLDRGRQEKIIVAVANLARTLHGLDISLPDLQIWHLYLGADGPSGEDRLSVIDLHRMAQGVRSDKRKAKNLARLLWSMLPEYFDEDHRQLLLDSYFINHGGARRQGLLRYIERVEATFNRRHTARRYYRNTQVASP</sequence>
<dbReference type="SUPFAM" id="SSF56112">
    <property type="entry name" value="Protein kinase-like (PK-like)"/>
    <property type="match status" value="1"/>
</dbReference>
<evidence type="ECO:0000313" key="1">
    <source>
        <dbReference type="EMBL" id="MDI6450641.1"/>
    </source>
</evidence>
<keyword evidence="2" id="KW-1185">Reference proteome</keyword>
<protein>
    <submittedName>
        <fullName evidence="1">Lipopolysaccharide kinase InaA family protein</fullName>
    </submittedName>
</protein>
<organism evidence="1 2">
    <name type="scientific">Anaerobaca lacustris</name>
    <dbReference type="NCBI Taxonomy" id="3044600"/>
    <lineage>
        <taxon>Bacteria</taxon>
        <taxon>Pseudomonadati</taxon>
        <taxon>Planctomycetota</taxon>
        <taxon>Phycisphaerae</taxon>
        <taxon>Sedimentisphaerales</taxon>
        <taxon>Anaerobacaceae</taxon>
        <taxon>Anaerobaca</taxon>
    </lineage>
</organism>
<dbReference type="RefSeq" id="WP_349246052.1">
    <property type="nucleotide sequence ID" value="NZ_JASCXX010000023.1"/>
</dbReference>
<dbReference type="Pfam" id="PF06293">
    <property type="entry name" value="Kdo"/>
    <property type="match status" value="1"/>
</dbReference>
<evidence type="ECO:0000313" key="2">
    <source>
        <dbReference type="Proteomes" id="UP001431776"/>
    </source>
</evidence>
<dbReference type="Proteomes" id="UP001431776">
    <property type="component" value="Unassembled WGS sequence"/>
</dbReference>
<name>A0AAW6U3F4_9BACT</name>
<dbReference type="EMBL" id="JASCXX010000023">
    <property type="protein sequence ID" value="MDI6450641.1"/>
    <property type="molecule type" value="Genomic_DNA"/>
</dbReference>
<proteinExistence type="predicted"/>
<dbReference type="GO" id="GO:0016301">
    <property type="term" value="F:kinase activity"/>
    <property type="evidence" value="ECO:0007669"/>
    <property type="project" value="UniProtKB-KW"/>
</dbReference>